<protein>
    <submittedName>
        <fullName evidence="2">Tetratricopeptide repeat protein</fullName>
    </submittedName>
</protein>
<dbReference type="PROSITE" id="PS50005">
    <property type="entry name" value="TPR"/>
    <property type="match status" value="1"/>
</dbReference>
<organism evidence="2 3">
    <name type="scientific">Bordetella hinzii OH87 BAL007II</name>
    <dbReference type="NCBI Taxonomy" id="1331262"/>
    <lineage>
        <taxon>Bacteria</taxon>
        <taxon>Pseudomonadati</taxon>
        <taxon>Pseudomonadota</taxon>
        <taxon>Betaproteobacteria</taxon>
        <taxon>Burkholderiales</taxon>
        <taxon>Alcaligenaceae</taxon>
        <taxon>Bordetella</taxon>
    </lineage>
</organism>
<name>A0ABR4R406_9BORD</name>
<dbReference type="EMBL" id="JHEM01000005">
    <property type="protein sequence ID" value="KCB25515.1"/>
    <property type="molecule type" value="Genomic_DNA"/>
</dbReference>
<dbReference type="Gene3D" id="1.25.40.10">
    <property type="entry name" value="Tetratricopeptide repeat domain"/>
    <property type="match status" value="1"/>
</dbReference>
<dbReference type="InterPro" id="IPR019734">
    <property type="entry name" value="TPR_rpt"/>
</dbReference>
<dbReference type="Pfam" id="PF14559">
    <property type="entry name" value="TPR_19"/>
    <property type="match status" value="1"/>
</dbReference>
<sequence>MADKFPAQARLKRHDTDGFSLFAAGAPLSWPGSVHVFFWSISDMQGLTERLESMLAKGQDNMLLRFSLGKAYVEAQRPAPAIEHLRAALAFDPNYSVAWKWLGRALLEAGDAAGARQAWESGMAAARGHGDQQVVKELTVFLRRLDKQGL</sequence>
<gene>
    <name evidence="2" type="ORF">L544_1659</name>
</gene>
<comment type="caution">
    <text evidence="2">The sequence shown here is derived from an EMBL/GenBank/DDBJ whole genome shotgun (WGS) entry which is preliminary data.</text>
</comment>
<dbReference type="SUPFAM" id="SSF48452">
    <property type="entry name" value="TPR-like"/>
    <property type="match status" value="1"/>
</dbReference>
<reference evidence="2 3" key="1">
    <citation type="submission" date="2014-03" db="EMBL/GenBank/DDBJ databases">
        <title>Genome sequence of Bordetella hinzii.</title>
        <authorList>
            <person name="Register K."/>
            <person name="Harvill E."/>
            <person name="Goodfield L.L."/>
            <person name="Ivanov Y.V."/>
            <person name="Meyer J.A."/>
            <person name="Muse S.J."/>
            <person name="Jacobs N."/>
            <person name="Bendor L."/>
            <person name="Smallridge W.E."/>
            <person name="Brinkac L.M."/>
            <person name="Sanka R."/>
            <person name="Kim M."/>
            <person name="Losada L."/>
        </authorList>
    </citation>
    <scope>NUCLEOTIDE SEQUENCE [LARGE SCALE GENOMIC DNA]</scope>
    <source>
        <strain evidence="2 3">OH87 BAL007II</strain>
    </source>
</reference>
<evidence type="ECO:0000313" key="2">
    <source>
        <dbReference type="EMBL" id="KCB25515.1"/>
    </source>
</evidence>
<proteinExistence type="predicted"/>
<keyword evidence="3" id="KW-1185">Reference proteome</keyword>
<dbReference type="Proteomes" id="UP000025748">
    <property type="component" value="Unassembled WGS sequence"/>
</dbReference>
<keyword evidence="1" id="KW-0802">TPR repeat</keyword>
<accession>A0ABR4R406</accession>
<evidence type="ECO:0000256" key="1">
    <source>
        <dbReference type="PROSITE-ProRule" id="PRU00339"/>
    </source>
</evidence>
<feature type="repeat" description="TPR" evidence="1">
    <location>
        <begin position="62"/>
        <end position="95"/>
    </location>
</feature>
<evidence type="ECO:0000313" key="3">
    <source>
        <dbReference type="Proteomes" id="UP000025748"/>
    </source>
</evidence>
<dbReference type="InterPro" id="IPR011990">
    <property type="entry name" value="TPR-like_helical_dom_sf"/>
</dbReference>